<accession>A0ABY0NCA0</accession>
<dbReference type="EMBL" id="FNBZ01000001">
    <property type="protein sequence ID" value="SDF26621.1"/>
    <property type="molecule type" value="Genomic_DNA"/>
</dbReference>
<dbReference type="InterPro" id="IPR020846">
    <property type="entry name" value="MFS_dom"/>
</dbReference>
<feature type="transmembrane region" description="Helical" evidence="5">
    <location>
        <begin position="365"/>
        <end position="388"/>
    </location>
</feature>
<reference evidence="7 8" key="1">
    <citation type="submission" date="2016-10" db="EMBL/GenBank/DDBJ databases">
        <authorList>
            <person name="Varghese N."/>
            <person name="Submissions S."/>
        </authorList>
    </citation>
    <scope>NUCLEOTIDE SEQUENCE [LARGE SCALE GENOMIC DNA]</scope>
    <source>
        <strain evidence="7 8">DSM 26672</strain>
    </source>
</reference>
<proteinExistence type="predicted"/>
<dbReference type="CDD" id="cd17477">
    <property type="entry name" value="MFS_YcaD_like"/>
    <property type="match status" value="1"/>
</dbReference>
<evidence type="ECO:0000313" key="7">
    <source>
        <dbReference type="EMBL" id="SDF26621.1"/>
    </source>
</evidence>
<feature type="transmembrane region" description="Helical" evidence="5">
    <location>
        <begin position="40"/>
        <end position="64"/>
    </location>
</feature>
<evidence type="ECO:0000256" key="5">
    <source>
        <dbReference type="SAM" id="Phobius"/>
    </source>
</evidence>
<dbReference type="InterPro" id="IPR036259">
    <property type="entry name" value="MFS_trans_sf"/>
</dbReference>
<keyword evidence="8" id="KW-1185">Reference proteome</keyword>
<evidence type="ECO:0000313" key="8">
    <source>
        <dbReference type="Proteomes" id="UP000199468"/>
    </source>
</evidence>
<feature type="transmembrane region" description="Helical" evidence="5">
    <location>
        <begin position="233"/>
        <end position="255"/>
    </location>
</feature>
<dbReference type="Gene3D" id="1.20.1250.20">
    <property type="entry name" value="MFS general substrate transporter like domains"/>
    <property type="match status" value="2"/>
</dbReference>
<dbReference type="InterPro" id="IPR047200">
    <property type="entry name" value="MFS_YcaD-like"/>
</dbReference>
<dbReference type="PANTHER" id="PTHR23521:SF3">
    <property type="entry name" value="MFS TRANSPORTER"/>
    <property type="match status" value="1"/>
</dbReference>
<keyword evidence="3 5" id="KW-0472">Membrane</keyword>
<dbReference type="InterPro" id="IPR011701">
    <property type="entry name" value="MFS"/>
</dbReference>
<keyword evidence="1 5" id="KW-0812">Transmembrane</keyword>
<evidence type="ECO:0000256" key="1">
    <source>
        <dbReference type="ARBA" id="ARBA00022692"/>
    </source>
</evidence>
<feature type="transmembrane region" description="Helical" evidence="5">
    <location>
        <begin position="267"/>
        <end position="287"/>
    </location>
</feature>
<evidence type="ECO:0000256" key="2">
    <source>
        <dbReference type="ARBA" id="ARBA00022989"/>
    </source>
</evidence>
<feature type="transmembrane region" description="Helical" evidence="5">
    <location>
        <begin position="394"/>
        <end position="411"/>
    </location>
</feature>
<evidence type="ECO:0000256" key="4">
    <source>
        <dbReference type="SAM" id="MobiDB-lite"/>
    </source>
</evidence>
<evidence type="ECO:0000256" key="3">
    <source>
        <dbReference type="ARBA" id="ARBA00023136"/>
    </source>
</evidence>
<sequence>MSQASQPQELQPPESQDSVAAAPEAGTAVSQPAEPRTSSVAALGAIVSGALILQIASTIVNTVVPLKMALEQKAPLLIGLVGSAYSVGFLAGCFVIPAFIRRVGHIRAFGVFAALQAVLTISFALTSLDFWGISRLGMGFAGAGHAICIESWISGQAKAGQRGRLFGFYQILNRLALIGSQIGVGYVSLQSHDVFLLASATFSIALIPVGMTRAKGPESGEVVSVRLNTMWQYAPASVIGCLYVGLMGGALTNIAPAYGILIGLDQAWAILLTAGIQIGALVLQWPLGLLADRVESRKIMLTATVSVVLCSLALGVVLWLSVPHTRFWLFGLFALIGAGAMPIYTVAVAHAYFRLGRERALGLSAQLLFLWATGSAIGPLVAAAFMQTVGPNGLLAYLGLLSAAAAAYLAFRLRRNPPSASPFGERPATAPTIPEVSPSGRSQGAK</sequence>
<dbReference type="Proteomes" id="UP000199468">
    <property type="component" value="Unassembled WGS sequence"/>
</dbReference>
<gene>
    <name evidence="7" type="ORF">SAMN05421844_101206</name>
</gene>
<keyword evidence="2 5" id="KW-1133">Transmembrane helix</keyword>
<evidence type="ECO:0000259" key="6">
    <source>
        <dbReference type="PROSITE" id="PS50850"/>
    </source>
</evidence>
<feature type="domain" description="Major facilitator superfamily (MFS) profile" evidence="6">
    <location>
        <begin position="233"/>
        <end position="446"/>
    </location>
</feature>
<dbReference type="PANTHER" id="PTHR23521">
    <property type="entry name" value="TRANSPORTER MFS SUPERFAMILY"/>
    <property type="match status" value="1"/>
</dbReference>
<dbReference type="Pfam" id="PF07690">
    <property type="entry name" value="MFS_1"/>
    <property type="match status" value="1"/>
</dbReference>
<feature type="compositionally biased region" description="Low complexity" evidence="4">
    <location>
        <begin position="1"/>
        <end position="16"/>
    </location>
</feature>
<dbReference type="PROSITE" id="PS50850">
    <property type="entry name" value="MFS"/>
    <property type="match status" value="1"/>
</dbReference>
<feature type="region of interest" description="Disordered" evidence="4">
    <location>
        <begin position="1"/>
        <end position="33"/>
    </location>
</feature>
<dbReference type="SUPFAM" id="SSF103473">
    <property type="entry name" value="MFS general substrate transporter"/>
    <property type="match status" value="1"/>
</dbReference>
<protein>
    <submittedName>
        <fullName evidence="7">Major Facilitator Superfamily protein</fullName>
    </submittedName>
</protein>
<name>A0ABY0NCA0_9HYPH</name>
<feature type="transmembrane region" description="Helical" evidence="5">
    <location>
        <begin position="327"/>
        <end position="353"/>
    </location>
</feature>
<organism evidence="7 8">
    <name type="scientific">Bosea robiniae</name>
    <dbReference type="NCBI Taxonomy" id="1036780"/>
    <lineage>
        <taxon>Bacteria</taxon>
        <taxon>Pseudomonadati</taxon>
        <taxon>Pseudomonadota</taxon>
        <taxon>Alphaproteobacteria</taxon>
        <taxon>Hyphomicrobiales</taxon>
        <taxon>Boseaceae</taxon>
        <taxon>Bosea</taxon>
    </lineage>
</organism>
<feature type="transmembrane region" description="Helical" evidence="5">
    <location>
        <begin position="76"/>
        <end position="100"/>
    </location>
</feature>
<feature type="region of interest" description="Disordered" evidence="4">
    <location>
        <begin position="419"/>
        <end position="446"/>
    </location>
</feature>
<feature type="transmembrane region" description="Helical" evidence="5">
    <location>
        <begin position="106"/>
        <end position="128"/>
    </location>
</feature>
<comment type="caution">
    <text evidence="7">The sequence shown here is derived from an EMBL/GenBank/DDBJ whole genome shotgun (WGS) entry which is preliminary data.</text>
</comment>
<feature type="transmembrane region" description="Helical" evidence="5">
    <location>
        <begin position="299"/>
        <end position="321"/>
    </location>
</feature>